<protein>
    <recommendedName>
        <fullName evidence="4">Glycosyltransferase RgtA/B/C/D-like domain-containing protein</fullName>
    </recommendedName>
</protein>
<keyword evidence="1" id="KW-0472">Membrane</keyword>
<dbReference type="Proteomes" id="UP001149009">
    <property type="component" value="Unassembled WGS sequence"/>
</dbReference>
<feature type="transmembrane region" description="Helical" evidence="1">
    <location>
        <begin position="346"/>
        <end position="363"/>
    </location>
</feature>
<evidence type="ECO:0000256" key="1">
    <source>
        <dbReference type="SAM" id="Phobius"/>
    </source>
</evidence>
<feature type="transmembrane region" description="Helical" evidence="1">
    <location>
        <begin position="163"/>
        <end position="183"/>
    </location>
</feature>
<feature type="transmembrane region" description="Helical" evidence="1">
    <location>
        <begin position="190"/>
        <end position="210"/>
    </location>
</feature>
<keyword evidence="1" id="KW-0812">Transmembrane</keyword>
<organism evidence="2 3">
    <name type="scientific">Chelativorans petroleitrophicus</name>
    <dbReference type="NCBI Taxonomy" id="2975484"/>
    <lineage>
        <taxon>Bacteria</taxon>
        <taxon>Pseudomonadati</taxon>
        <taxon>Pseudomonadota</taxon>
        <taxon>Alphaproteobacteria</taxon>
        <taxon>Hyphomicrobiales</taxon>
        <taxon>Phyllobacteriaceae</taxon>
        <taxon>Chelativorans</taxon>
    </lineage>
</organism>
<dbReference type="EMBL" id="JAODNV010000005">
    <property type="protein sequence ID" value="MCT8989584.1"/>
    <property type="molecule type" value="Genomic_DNA"/>
</dbReference>
<feature type="transmembrane region" description="Helical" evidence="1">
    <location>
        <begin position="369"/>
        <end position="385"/>
    </location>
</feature>
<keyword evidence="3" id="KW-1185">Reference proteome</keyword>
<evidence type="ECO:0000313" key="3">
    <source>
        <dbReference type="Proteomes" id="UP001149009"/>
    </source>
</evidence>
<feature type="transmembrane region" description="Helical" evidence="1">
    <location>
        <begin position="316"/>
        <end position="334"/>
    </location>
</feature>
<evidence type="ECO:0000313" key="2">
    <source>
        <dbReference type="EMBL" id="MCT8989584.1"/>
    </source>
</evidence>
<gene>
    <name evidence="2" type="ORF">NYR54_04635</name>
</gene>
<evidence type="ECO:0008006" key="4">
    <source>
        <dbReference type="Google" id="ProtNLM"/>
    </source>
</evidence>
<dbReference type="RefSeq" id="WP_261514395.1">
    <property type="nucleotide sequence ID" value="NZ_JAODNV010000005.1"/>
</dbReference>
<comment type="caution">
    <text evidence="2">The sequence shown here is derived from an EMBL/GenBank/DDBJ whole genome shotgun (WGS) entry which is preliminary data.</text>
</comment>
<keyword evidence="1" id="KW-1133">Transmembrane helix</keyword>
<proteinExistence type="predicted"/>
<dbReference type="AlphaFoldDB" id="A0A9X3AZD5"/>
<sequence>MSAGGTLIGRVLEAAPAEPLKRWLLQQSQLDRLGALFLLLTALSVTAYGVIRPDYRNWDMVAYVATALENRYDDPQQLHAETWAIIEPEISEWQEHHLKYSNPYNLHQWENPADFQSQLSMYRVKVAFIAFVRLLEPLVGTLSAITVLSALSSLGIGLLCLWWLWRADALQSSVFLVPLLLVSDYSRMTAAAYPDVAASFVSLLAIYMLWRGRDWAASALLFTSVLFRPDNIVLVFALLITAFLFNWRKLTFIVTFLAALATDLMIFRALDHPGWWAHFYFSCVEMQNSMVGFDPDFSLAAMMKGYVRGFMGSLQSNNWSAVLAGLVAGWAALARHGRMTAPRANALAFALMIGALGKFASFPLPDDRFYFIFTTGLALVLTASWKPRFDRAATA</sequence>
<feature type="transmembrane region" description="Helical" evidence="1">
    <location>
        <begin position="126"/>
        <end position="151"/>
    </location>
</feature>
<reference evidence="2" key="1">
    <citation type="submission" date="2022-08" db="EMBL/GenBank/DDBJ databases">
        <title>Chelativorans sichuanense sp. nov., a paraffin oil-degrading bacterium isolated from a mixture of oil-based drill cuttings and paddy soil.</title>
        <authorList>
            <person name="Yu J."/>
            <person name="Liu H."/>
            <person name="Chen Q."/>
        </authorList>
    </citation>
    <scope>NUCLEOTIDE SEQUENCE</scope>
    <source>
        <strain evidence="2">SCAU 2101</strain>
    </source>
</reference>
<accession>A0A9X3AZD5</accession>
<feature type="transmembrane region" description="Helical" evidence="1">
    <location>
        <begin position="33"/>
        <end position="51"/>
    </location>
</feature>
<feature type="transmembrane region" description="Helical" evidence="1">
    <location>
        <begin position="252"/>
        <end position="270"/>
    </location>
</feature>
<feature type="transmembrane region" description="Helical" evidence="1">
    <location>
        <begin position="216"/>
        <end position="245"/>
    </location>
</feature>
<name>A0A9X3AZD5_9HYPH</name>